<dbReference type="EMBL" id="DF836415">
    <property type="protein sequence ID" value="GAN06525.1"/>
    <property type="molecule type" value="Genomic_DNA"/>
</dbReference>
<keyword evidence="2" id="KW-1185">Reference proteome</keyword>
<proteinExistence type="predicted"/>
<protein>
    <submittedName>
        <fullName evidence="1">Uncharacterized protein</fullName>
    </submittedName>
</protein>
<evidence type="ECO:0000313" key="2">
    <source>
        <dbReference type="Proteomes" id="UP000053815"/>
    </source>
</evidence>
<reference evidence="1" key="1">
    <citation type="submission" date="2014-09" db="EMBL/GenBank/DDBJ databases">
        <title>Draft genome sequence of an oleaginous Mucoromycotina fungus Mucor ambiguus NBRC6742.</title>
        <authorList>
            <person name="Takeda I."/>
            <person name="Yamane N."/>
            <person name="Morita T."/>
            <person name="Tamano K."/>
            <person name="Machida M."/>
            <person name="Baker S."/>
            <person name="Koike H."/>
        </authorList>
    </citation>
    <scope>NUCLEOTIDE SEQUENCE</scope>
    <source>
        <strain evidence="1">NBRC 6742</strain>
    </source>
</reference>
<gene>
    <name evidence="1" type="ORF">MAM1_0126d06009</name>
</gene>
<evidence type="ECO:0000313" key="1">
    <source>
        <dbReference type="EMBL" id="GAN06525.1"/>
    </source>
</evidence>
<accession>A0A0C9LVC3</accession>
<sequence length="156" mass="18128">MAFTAAKDEAGRERVVNSMLMMLFEQKDVSFEFLRNILEIRLMYLSQIDFNSSEDAYNQLFIWPHLISMARSIAVSNTRAKSEFLTGQPILHSMTKQMKAVSLYIDDKNVYKFDGVALLFGLKRQEILLLETSRSFRQDKNQFRSSQRGIWAALND</sequence>
<name>A0A0C9LVC3_9FUNG</name>
<organism evidence="1">
    <name type="scientific">Mucor ambiguus</name>
    <dbReference type="NCBI Taxonomy" id="91626"/>
    <lineage>
        <taxon>Eukaryota</taxon>
        <taxon>Fungi</taxon>
        <taxon>Fungi incertae sedis</taxon>
        <taxon>Mucoromycota</taxon>
        <taxon>Mucoromycotina</taxon>
        <taxon>Mucoromycetes</taxon>
        <taxon>Mucorales</taxon>
        <taxon>Mucorineae</taxon>
        <taxon>Mucoraceae</taxon>
        <taxon>Mucor</taxon>
    </lineage>
</organism>
<dbReference type="Proteomes" id="UP000053815">
    <property type="component" value="Unassembled WGS sequence"/>
</dbReference>
<dbReference type="OrthoDB" id="2242038at2759"/>
<dbReference type="AlphaFoldDB" id="A0A0C9LVC3"/>